<sequence length="1005" mass="110472">MKKILLTCFMLVFVLYAWAQDRTVSGKVTDSESGEGLPGVNVLLKGTGTGVNTDLDGNYKISVPSDGGTLVFTFIGMAKQEIPVGSRSVIDVAMVSDVAQLSEVVVTGSAPGITTKTLGYSIGQVDGDLIQNAPGIDPAQALQGKVAGVRITQAGSPGSNAGIRLRGTTSLFEGQQPLIIVDGMIIDGGLSTINSEDIASVQVLKSASAAALYGSRAANGAIVIKTNRGSSMKKGDSKIVIRNEVGQNFLPGRIPLAETHHYEIDPETGAPPVGGQVPRADGLSVTPYPDPVDYQDILFEDNLFYTNFMSMTGNAESMNYMVSGQHTRQPGIIRDTQGQQRFNFKANLDFDISDKVKVTTSNFYSRSTIDVAPVTPFFDILTLRPDRDLFEEVPNPNNPAETVINAKPDSSQQMVNPVYSLQNRYSTRERDRYIGSIGIDYKPFEWMTLEGFFGLDKDNIIDETVVPFGYLADDVAFARIGAGGMTFDSYETLQTNVRGNILMAKEFGDLSLNGRLGYWWDVNRYNSHGVTGDGFTFGGTPTLSNISDPAPRVRQTVTEVQSESGFAQVGTLWQDKISLDLLGRVDAVSLFGADARTYFNYRVAASYRLTEDVTIPGIQELKIRGSQATSGVQPRFSAQYETYNVSGGTPQKNTVGNSLLQPATSIETEFGVNVYFLDRFDLDVTYVNSTIEDQIIPVPLIAAAGYNFQWQNAGTLTYQGVELSLNANIVKNENFTWNAGLVFDKFIQEITDLPIPEFRRGTGIQQSDVFLIKEGEPVGAIYATKWMRSLDEVLDGNPEADLSDYVINDEGYVVRASQIGTINEVPLPYVDEEGNTNHKVGDTNPDFNLGFNNTFVLFKNFRIYMLWDWKQGGDIYSQTNQFLTRDNRAGYIDQRGAENPKPIGYYQAFYNTNNPSSYFVYDGSFLKLRELSVNYNVPVKNLGWDFINGIQVGIVGRNLFTVSDYPGYDPEVGQGPDNVDRTTYAVDGFRYPNFRTISGSLQLTF</sequence>
<keyword evidence="5 7" id="KW-0472">Membrane</keyword>
<feature type="chain" id="PRO_5003189828" evidence="8">
    <location>
        <begin position="20"/>
        <end position="1005"/>
    </location>
</feature>
<dbReference type="Gene3D" id="2.170.130.10">
    <property type="entry name" value="TonB-dependent receptor, plug domain"/>
    <property type="match status" value="1"/>
</dbReference>
<evidence type="ECO:0000256" key="1">
    <source>
        <dbReference type="ARBA" id="ARBA00004571"/>
    </source>
</evidence>
<dbReference type="OrthoDB" id="9768177at2"/>
<accession>E4TSD9</accession>
<evidence type="ECO:0000256" key="3">
    <source>
        <dbReference type="ARBA" id="ARBA00022452"/>
    </source>
</evidence>
<dbReference type="NCBIfam" id="TIGR04056">
    <property type="entry name" value="OMP_RagA_SusC"/>
    <property type="match status" value="1"/>
</dbReference>
<dbReference type="SUPFAM" id="SSF56935">
    <property type="entry name" value="Porins"/>
    <property type="match status" value="1"/>
</dbReference>
<dbReference type="KEGG" id="mtt:Ftrac_2879"/>
<dbReference type="SUPFAM" id="SSF49464">
    <property type="entry name" value="Carboxypeptidase regulatory domain-like"/>
    <property type="match status" value="1"/>
</dbReference>
<reference evidence="10 11" key="1">
    <citation type="journal article" date="2011" name="Stand. Genomic Sci.">
        <title>Complete genome sequence of Marivirga tractuosa type strain (H-43).</title>
        <authorList>
            <person name="Pagani I."/>
            <person name="Chertkov O."/>
            <person name="Lapidus A."/>
            <person name="Lucas S."/>
            <person name="Del Rio T.G."/>
            <person name="Tice H."/>
            <person name="Copeland A."/>
            <person name="Cheng J.F."/>
            <person name="Nolan M."/>
            <person name="Saunders E."/>
            <person name="Pitluck S."/>
            <person name="Held B."/>
            <person name="Goodwin L."/>
            <person name="Liolios K."/>
            <person name="Ovchinikova G."/>
            <person name="Ivanova N."/>
            <person name="Mavromatis K."/>
            <person name="Pati A."/>
            <person name="Chen A."/>
            <person name="Palaniappan K."/>
            <person name="Land M."/>
            <person name="Hauser L."/>
            <person name="Jeffries C.D."/>
            <person name="Detter J.C."/>
            <person name="Han C."/>
            <person name="Tapia R."/>
            <person name="Ngatchou-Djao O.D."/>
            <person name="Rohde M."/>
            <person name="Goker M."/>
            <person name="Spring S."/>
            <person name="Sikorski J."/>
            <person name="Woyke T."/>
            <person name="Bristow J."/>
            <person name="Eisen J.A."/>
            <person name="Markowitz V."/>
            <person name="Hugenholtz P."/>
            <person name="Klenk H.P."/>
            <person name="Kyrpides N.C."/>
        </authorList>
    </citation>
    <scope>NUCLEOTIDE SEQUENCE [LARGE SCALE GENOMIC DNA]</scope>
    <source>
        <strain evidence="11">ATCC 23168 / DSM 4126 / NBRC 15989 / NCIMB 1408 / VKM B-1430 / H-43</strain>
    </source>
</reference>
<keyword evidence="10" id="KW-0675">Receptor</keyword>
<dbReference type="eggNOG" id="COG1629">
    <property type="taxonomic scope" value="Bacteria"/>
</dbReference>
<keyword evidence="3 7" id="KW-1134">Transmembrane beta strand</keyword>
<dbReference type="RefSeq" id="WP_013454999.1">
    <property type="nucleotide sequence ID" value="NC_014759.1"/>
</dbReference>
<name>E4TSD9_MARTH</name>
<dbReference type="AlphaFoldDB" id="E4TSD9"/>
<evidence type="ECO:0000256" key="8">
    <source>
        <dbReference type="SAM" id="SignalP"/>
    </source>
</evidence>
<dbReference type="InterPro" id="IPR036942">
    <property type="entry name" value="Beta-barrel_TonB_sf"/>
</dbReference>
<dbReference type="Gene3D" id="2.40.170.20">
    <property type="entry name" value="TonB-dependent receptor, beta-barrel domain"/>
    <property type="match status" value="1"/>
</dbReference>
<dbReference type="STRING" id="643867.Ftrac_2879"/>
<keyword evidence="6 7" id="KW-0998">Cell outer membrane</keyword>
<evidence type="ECO:0000256" key="2">
    <source>
        <dbReference type="ARBA" id="ARBA00022448"/>
    </source>
</evidence>
<evidence type="ECO:0000313" key="10">
    <source>
        <dbReference type="EMBL" id="ADR22856.1"/>
    </source>
</evidence>
<keyword evidence="2 7" id="KW-0813">Transport</keyword>
<keyword evidence="11" id="KW-1185">Reference proteome</keyword>
<evidence type="ECO:0000256" key="5">
    <source>
        <dbReference type="ARBA" id="ARBA00023136"/>
    </source>
</evidence>
<dbReference type="NCBIfam" id="TIGR04057">
    <property type="entry name" value="SusC_RagA_signa"/>
    <property type="match status" value="1"/>
</dbReference>
<organism evidence="10 11">
    <name type="scientific">Marivirga tractuosa (strain ATCC 23168 / DSM 4126 / NBRC 15989 / NCIMB 1408 / VKM B-1430 / H-43)</name>
    <name type="common">Microscilla tractuosa</name>
    <name type="synonym">Flexibacter tractuosus</name>
    <dbReference type="NCBI Taxonomy" id="643867"/>
    <lineage>
        <taxon>Bacteria</taxon>
        <taxon>Pseudomonadati</taxon>
        <taxon>Bacteroidota</taxon>
        <taxon>Cytophagia</taxon>
        <taxon>Cytophagales</taxon>
        <taxon>Marivirgaceae</taxon>
        <taxon>Marivirga</taxon>
    </lineage>
</organism>
<dbReference type="Proteomes" id="UP000008720">
    <property type="component" value="Chromosome"/>
</dbReference>
<dbReference type="GO" id="GO:0009279">
    <property type="term" value="C:cell outer membrane"/>
    <property type="evidence" value="ECO:0007669"/>
    <property type="project" value="UniProtKB-SubCell"/>
</dbReference>
<dbReference type="InterPro" id="IPR023996">
    <property type="entry name" value="TonB-dep_OMP_SusC/RagA"/>
</dbReference>
<evidence type="ECO:0000256" key="7">
    <source>
        <dbReference type="PROSITE-ProRule" id="PRU01360"/>
    </source>
</evidence>
<comment type="subcellular location">
    <subcellularLocation>
        <location evidence="1 7">Cell outer membrane</location>
        <topology evidence="1 7">Multi-pass membrane protein</topology>
    </subcellularLocation>
</comment>
<keyword evidence="4 7" id="KW-0812">Transmembrane</keyword>
<evidence type="ECO:0000313" key="11">
    <source>
        <dbReference type="Proteomes" id="UP000008720"/>
    </source>
</evidence>
<dbReference type="HOGENOM" id="CLU_004317_2_1_10"/>
<proteinExistence type="inferred from homology"/>
<comment type="similarity">
    <text evidence="7">Belongs to the TonB-dependent receptor family.</text>
</comment>
<feature type="domain" description="TonB-dependent receptor plug" evidence="9">
    <location>
        <begin position="118"/>
        <end position="221"/>
    </location>
</feature>
<dbReference type="InterPro" id="IPR039426">
    <property type="entry name" value="TonB-dep_rcpt-like"/>
</dbReference>
<dbReference type="Pfam" id="PF13715">
    <property type="entry name" value="CarbopepD_reg_2"/>
    <property type="match status" value="1"/>
</dbReference>
<dbReference type="PROSITE" id="PS52016">
    <property type="entry name" value="TONB_DEPENDENT_REC_3"/>
    <property type="match status" value="1"/>
</dbReference>
<evidence type="ECO:0000256" key="4">
    <source>
        <dbReference type="ARBA" id="ARBA00022692"/>
    </source>
</evidence>
<dbReference type="Gene3D" id="2.60.40.1120">
    <property type="entry name" value="Carboxypeptidase-like, regulatory domain"/>
    <property type="match status" value="1"/>
</dbReference>
<dbReference type="Pfam" id="PF07715">
    <property type="entry name" value="Plug"/>
    <property type="match status" value="1"/>
</dbReference>
<dbReference type="InterPro" id="IPR008969">
    <property type="entry name" value="CarboxyPept-like_regulatory"/>
</dbReference>
<feature type="signal peptide" evidence="8">
    <location>
        <begin position="1"/>
        <end position="19"/>
    </location>
</feature>
<evidence type="ECO:0000259" key="9">
    <source>
        <dbReference type="Pfam" id="PF07715"/>
    </source>
</evidence>
<dbReference type="eggNOG" id="COG4771">
    <property type="taxonomic scope" value="Bacteria"/>
</dbReference>
<dbReference type="InterPro" id="IPR037066">
    <property type="entry name" value="Plug_dom_sf"/>
</dbReference>
<dbReference type="EMBL" id="CP002349">
    <property type="protein sequence ID" value="ADR22856.1"/>
    <property type="molecule type" value="Genomic_DNA"/>
</dbReference>
<dbReference type="InterPro" id="IPR012910">
    <property type="entry name" value="Plug_dom"/>
</dbReference>
<protein>
    <submittedName>
        <fullName evidence="10">TonB-dependent receptor plug</fullName>
    </submittedName>
</protein>
<evidence type="ECO:0000256" key="6">
    <source>
        <dbReference type="ARBA" id="ARBA00023237"/>
    </source>
</evidence>
<gene>
    <name evidence="10" type="ordered locus">Ftrac_2879</name>
</gene>
<keyword evidence="8" id="KW-0732">Signal</keyword>
<dbReference type="InterPro" id="IPR023997">
    <property type="entry name" value="TonB-dep_OMP_SusC/RagA_CS"/>
</dbReference>